<organism evidence="1 2">
    <name type="scientific">Candidatus Propionivibrio dominans</name>
    <dbReference type="NCBI Taxonomy" id="2954373"/>
    <lineage>
        <taxon>Bacteria</taxon>
        <taxon>Pseudomonadati</taxon>
        <taxon>Pseudomonadota</taxon>
        <taxon>Betaproteobacteria</taxon>
        <taxon>Rhodocyclales</taxon>
        <taxon>Rhodocyclaceae</taxon>
        <taxon>Propionivibrio</taxon>
    </lineage>
</organism>
<comment type="caution">
    <text evidence="1">The sequence shown here is derived from an EMBL/GenBank/DDBJ whole genome shotgun (WGS) entry which is preliminary data.</text>
</comment>
<accession>A0A9D7IHS4</accession>
<name>A0A9D7IHS4_9RHOO</name>
<protein>
    <submittedName>
        <fullName evidence="1">Uncharacterized protein</fullName>
    </submittedName>
</protein>
<dbReference type="Proteomes" id="UP000886602">
    <property type="component" value="Unassembled WGS sequence"/>
</dbReference>
<gene>
    <name evidence="1" type="ORF">IPJ48_16520</name>
</gene>
<evidence type="ECO:0000313" key="2">
    <source>
        <dbReference type="Proteomes" id="UP000886602"/>
    </source>
</evidence>
<proteinExistence type="predicted"/>
<evidence type="ECO:0000313" key="1">
    <source>
        <dbReference type="EMBL" id="MBK7424549.1"/>
    </source>
</evidence>
<sequence length="529" mass="56771">METKQIGGFLGLNNRLPDTALNTENGTWLKEAVNVDIDNAGRVRSRDGLTLIQAMTGAHSVFATSATTGYLVRASVLYSFTTSPSYSEVLLKILTVNTAVHYQGYNGSLYYSNGTDSGRVEAGIWFPWALPTPDAPTTATTSGGLHVGGYQVAVRYYNSVTGEAGGISASTVHEFTADSQGIRVTIPAATSGATHVQVFVSRQNGSEIYLHSSVSTGTSVLDIVSTDATTTTADPYFASPMPACSNLFVHMGRLCGTSGSRLYYGLAYRFGYYEASDGYIDFEGDVQVAVPNQFGVYVATETNTYWFLGDLSKVERIADPLPYGGQFGTAFRLPHKKLVGWFGANGFVLGDEQGQVTAMMQEAVDVTPDNGGWSATFSNRGYRRVVSNGYCMNLETGAVSTYADYAVTSASGGFGTKADGLYSLTGAQPVDAHIDLGKQNFGVENLKRTPACYLGVSSETPMELRVSPSDDETYEYTARSYNTDTRIQRVDIGRGLRSSWFGLSIHNTEGSDFTLASVSFAPVASGRRI</sequence>
<dbReference type="EMBL" id="JADJNC010000034">
    <property type="protein sequence ID" value="MBK7424549.1"/>
    <property type="molecule type" value="Genomic_DNA"/>
</dbReference>
<dbReference type="AlphaFoldDB" id="A0A9D7IHS4"/>
<reference evidence="1" key="1">
    <citation type="submission" date="2020-10" db="EMBL/GenBank/DDBJ databases">
        <title>Connecting structure to function with the recovery of over 1000 high-quality activated sludge metagenome-assembled genomes encoding full-length rRNA genes using long-read sequencing.</title>
        <authorList>
            <person name="Singleton C.M."/>
            <person name="Petriglieri F."/>
            <person name="Kristensen J.M."/>
            <person name="Kirkegaard R.H."/>
            <person name="Michaelsen T.Y."/>
            <person name="Andersen M.H."/>
            <person name="Karst S.M."/>
            <person name="Dueholm M.S."/>
            <person name="Nielsen P.H."/>
            <person name="Albertsen M."/>
        </authorList>
    </citation>
    <scope>NUCLEOTIDE SEQUENCE</scope>
    <source>
        <strain evidence="1">EsbW_18-Q3-R4-48_MAXAC.044</strain>
    </source>
</reference>